<evidence type="ECO:0000313" key="3">
    <source>
        <dbReference type="Proteomes" id="UP000266841"/>
    </source>
</evidence>
<sequence length="559" mass="60499">MIIRTLTVLQLACTSLSAFAAGPFYPNWGGTTATCLDAQLPENTPEDYMVSQGLMREDVEQCCDDYYWYSKEGCLAAAGVTSDETDANDGTKQYYVDYTNGRCTQDCQETPSGDGICGGIVDSGSTALYETAAECCTKRLPYMDQFLCESRSEDGHDGTFKLYPDDRSGTCVIDLDPVANSVVCSIGYECALLSSSAWVAKLYDVSPSGVEACCETLTGVNPTYCRAKTMAVPSGMWYVSYVDEKCRKDCDDAGDPSCQISSDAYTSYFDTHDKCCQNRLPYTVQAKCQADSLGEEYLGTMKYSVDYASSKCSQDCPKEDGGDCGGVVGLSSVTLFNSTGACCDEALSYLNRDLCLDRSDSTSTGTGKYYKGSDDDGEMCVKDTEGTCPAGETCRRATGWVSNMYDTIDSCCSGAFSTSNPEYCMATSSGVPSDKWFIAVGGERHCSKDCAPGSSVECAVPHGSSLAYYDTASECCESELSYINKDSCASRSMEGAAVGTDDYYVDWIAQKCKRNCPESTGGECGGVADEDWVELFADKRSCCKRLHWTDEDECHEAER</sequence>
<comment type="caution">
    <text evidence="2">The sequence shown here is derived from an EMBL/GenBank/DDBJ whole genome shotgun (WGS) entry which is preliminary data.</text>
</comment>
<proteinExistence type="predicted"/>
<name>K0TAH0_THAOC</name>
<reference evidence="2 3" key="1">
    <citation type="journal article" date="2012" name="Genome Biol.">
        <title>Genome and low-iron response of an oceanic diatom adapted to chronic iron limitation.</title>
        <authorList>
            <person name="Lommer M."/>
            <person name="Specht M."/>
            <person name="Roy A.S."/>
            <person name="Kraemer L."/>
            <person name="Andreson R."/>
            <person name="Gutowska M.A."/>
            <person name="Wolf J."/>
            <person name="Bergner S.V."/>
            <person name="Schilhabel M.B."/>
            <person name="Klostermeier U.C."/>
            <person name="Beiko R.G."/>
            <person name="Rosenstiel P."/>
            <person name="Hippler M."/>
            <person name="Laroche J."/>
        </authorList>
    </citation>
    <scope>NUCLEOTIDE SEQUENCE [LARGE SCALE GENOMIC DNA]</scope>
    <source>
        <strain evidence="2 3">CCMP1005</strain>
    </source>
</reference>
<dbReference type="OrthoDB" id="53649at2759"/>
<accession>K0TAH0</accession>
<feature type="chain" id="PRO_5030173148" evidence="1">
    <location>
        <begin position="21"/>
        <end position="559"/>
    </location>
</feature>
<keyword evidence="1" id="KW-0732">Signal</keyword>
<dbReference type="eggNOG" id="ENOG502QYQ6">
    <property type="taxonomic scope" value="Eukaryota"/>
</dbReference>
<organism evidence="2 3">
    <name type="scientific">Thalassiosira oceanica</name>
    <name type="common">Marine diatom</name>
    <dbReference type="NCBI Taxonomy" id="159749"/>
    <lineage>
        <taxon>Eukaryota</taxon>
        <taxon>Sar</taxon>
        <taxon>Stramenopiles</taxon>
        <taxon>Ochrophyta</taxon>
        <taxon>Bacillariophyta</taxon>
        <taxon>Coscinodiscophyceae</taxon>
        <taxon>Thalassiosirophycidae</taxon>
        <taxon>Thalassiosirales</taxon>
        <taxon>Thalassiosiraceae</taxon>
        <taxon>Thalassiosira</taxon>
    </lineage>
</organism>
<keyword evidence="3" id="KW-1185">Reference proteome</keyword>
<protein>
    <submittedName>
        <fullName evidence="2">Uncharacterized protein</fullName>
    </submittedName>
</protein>
<dbReference type="OMA" id="CESKFAY"/>
<gene>
    <name evidence="2" type="ORF">THAOC_04238</name>
</gene>
<feature type="signal peptide" evidence="1">
    <location>
        <begin position="1"/>
        <end position="20"/>
    </location>
</feature>
<dbReference type="EMBL" id="AGNL01003952">
    <property type="protein sequence ID" value="EJK74104.1"/>
    <property type="molecule type" value="Genomic_DNA"/>
</dbReference>
<evidence type="ECO:0000313" key="2">
    <source>
        <dbReference type="EMBL" id="EJK74104.1"/>
    </source>
</evidence>
<dbReference type="AlphaFoldDB" id="K0TAH0"/>
<evidence type="ECO:0000256" key="1">
    <source>
        <dbReference type="SAM" id="SignalP"/>
    </source>
</evidence>
<dbReference type="Proteomes" id="UP000266841">
    <property type="component" value="Unassembled WGS sequence"/>
</dbReference>